<evidence type="ECO:0000313" key="1">
    <source>
        <dbReference type="EMBL" id="QOQ87150.1"/>
    </source>
</evidence>
<dbReference type="Proteomes" id="UP000594749">
    <property type="component" value="Chromosome"/>
</dbReference>
<dbReference type="OrthoDB" id="5356779at2"/>
<sequence length="109" mass="12678">MYTYLIGFCDEVRPISRIDKKTGEVLMSIDVTITFESKDQQGYLIKSTETVNFDHTLKPKFDAVKGQYIGIPYRFITTKMGNYMFPDDSLEFQVFKDNPFLKEPVKVSK</sequence>
<evidence type="ECO:0000313" key="2">
    <source>
        <dbReference type="Proteomes" id="UP000594749"/>
    </source>
</evidence>
<dbReference type="RefSeq" id="WP_025803506.1">
    <property type="nucleotide sequence ID" value="NZ_CP053842.1"/>
</dbReference>
<gene>
    <name evidence="1" type="ORF">IMC76_08035</name>
</gene>
<dbReference type="AlphaFoldDB" id="A0A7M1LFF7"/>
<dbReference type="EMBL" id="CP063078">
    <property type="protein sequence ID" value="QOQ87150.1"/>
    <property type="molecule type" value="Genomic_DNA"/>
</dbReference>
<reference evidence="1 2" key="1">
    <citation type="submission" date="2020-10" db="EMBL/GenBank/DDBJ databases">
        <title>Campylobacter and Helicobacter PacBio genomes.</title>
        <authorList>
            <person name="Lane C."/>
        </authorList>
    </citation>
    <scope>NUCLEOTIDE SEQUENCE [LARGE SCALE GENOMIC DNA]</scope>
    <source>
        <strain evidence="1 2">2016D-0077</strain>
    </source>
</reference>
<proteinExistence type="predicted"/>
<organism evidence="1 2">
    <name type="scientific">Campylobacter corcagiensis</name>
    <dbReference type="NCBI Taxonomy" id="1448857"/>
    <lineage>
        <taxon>Bacteria</taxon>
        <taxon>Pseudomonadati</taxon>
        <taxon>Campylobacterota</taxon>
        <taxon>Epsilonproteobacteria</taxon>
        <taxon>Campylobacterales</taxon>
        <taxon>Campylobacteraceae</taxon>
        <taxon>Campylobacter</taxon>
    </lineage>
</organism>
<keyword evidence="2" id="KW-1185">Reference proteome</keyword>
<protein>
    <submittedName>
        <fullName evidence="1">Uncharacterized protein</fullName>
    </submittedName>
</protein>
<name>A0A7M1LFF7_9BACT</name>
<accession>A0A7M1LFF7</accession>